<feature type="DNA-binding region" description="H-T-H motif" evidence="4">
    <location>
        <begin position="34"/>
        <end position="53"/>
    </location>
</feature>
<dbReference type="PANTHER" id="PTHR30055:SF234">
    <property type="entry name" value="HTH-TYPE TRANSCRIPTIONAL REGULATOR BETI"/>
    <property type="match status" value="1"/>
</dbReference>
<dbReference type="InterPro" id="IPR009057">
    <property type="entry name" value="Homeodomain-like_sf"/>
</dbReference>
<evidence type="ECO:0000256" key="3">
    <source>
        <dbReference type="ARBA" id="ARBA00023163"/>
    </source>
</evidence>
<reference evidence="6" key="1">
    <citation type="submission" date="2022-08" db="EMBL/GenBank/DDBJ databases">
        <title>Complete genome sequence of 14 non-tuberculosis mycobacteria type-strains.</title>
        <authorList>
            <person name="Igarashi Y."/>
            <person name="Osugi A."/>
            <person name="Mitarai S."/>
        </authorList>
    </citation>
    <scope>NUCLEOTIDE SEQUENCE</scope>
    <source>
        <strain evidence="6">DSM 45575</strain>
    </source>
</reference>
<evidence type="ECO:0000256" key="2">
    <source>
        <dbReference type="ARBA" id="ARBA00023125"/>
    </source>
</evidence>
<dbReference type="SUPFAM" id="SSF48498">
    <property type="entry name" value="Tetracyclin repressor-like, C-terminal domain"/>
    <property type="match status" value="1"/>
</dbReference>
<proteinExistence type="predicted"/>
<evidence type="ECO:0000313" key="7">
    <source>
        <dbReference type="Proteomes" id="UP001055200"/>
    </source>
</evidence>
<evidence type="ECO:0000256" key="1">
    <source>
        <dbReference type="ARBA" id="ARBA00023015"/>
    </source>
</evidence>
<accession>A0ABY3TZS5</accession>
<dbReference type="RefSeq" id="WP_240170657.1">
    <property type="nucleotide sequence ID" value="NZ_CP092365.1"/>
</dbReference>
<dbReference type="InterPro" id="IPR050109">
    <property type="entry name" value="HTH-type_TetR-like_transc_reg"/>
</dbReference>
<dbReference type="EMBL" id="CP092365">
    <property type="protein sequence ID" value="ULN52384.1"/>
    <property type="molecule type" value="Genomic_DNA"/>
</dbReference>
<evidence type="ECO:0000259" key="5">
    <source>
        <dbReference type="PROSITE" id="PS50977"/>
    </source>
</evidence>
<dbReference type="PANTHER" id="PTHR30055">
    <property type="entry name" value="HTH-TYPE TRANSCRIPTIONAL REGULATOR RUTR"/>
    <property type="match status" value="1"/>
</dbReference>
<gene>
    <name evidence="6" type="ORF">MIU77_16325</name>
</gene>
<keyword evidence="7" id="KW-1185">Reference proteome</keyword>
<keyword evidence="1" id="KW-0805">Transcription regulation</keyword>
<name>A0ABY3TZS5_9MYCO</name>
<dbReference type="InterPro" id="IPR025996">
    <property type="entry name" value="MT1864/Rv1816-like_C"/>
</dbReference>
<dbReference type="Pfam" id="PF13305">
    <property type="entry name" value="TetR_C_33"/>
    <property type="match status" value="1"/>
</dbReference>
<dbReference type="Proteomes" id="UP001055200">
    <property type="component" value="Chromosome"/>
</dbReference>
<keyword evidence="3" id="KW-0804">Transcription</keyword>
<dbReference type="Gene3D" id="1.10.357.10">
    <property type="entry name" value="Tetracycline Repressor, domain 2"/>
    <property type="match status" value="1"/>
</dbReference>
<evidence type="ECO:0000256" key="4">
    <source>
        <dbReference type="PROSITE-ProRule" id="PRU00335"/>
    </source>
</evidence>
<dbReference type="InterPro" id="IPR001647">
    <property type="entry name" value="HTH_TetR"/>
</dbReference>
<evidence type="ECO:0000313" key="6">
    <source>
        <dbReference type="EMBL" id="ULN52384.1"/>
    </source>
</evidence>
<organism evidence="6 7">
    <name type="scientific">Mycolicibacillus parakoreensis</name>
    <dbReference type="NCBI Taxonomy" id="1069221"/>
    <lineage>
        <taxon>Bacteria</taxon>
        <taxon>Bacillati</taxon>
        <taxon>Actinomycetota</taxon>
        <taxon>Actinomycetes</taxon>
        <taxon>Mycobacteriales</taxon>
        <taxon>Mycobacteriaceae</taxon>
        <taxon>Mycolicibacillus</taxon>
    </lineage>
</organism>
<dbReference type="InterPro" id="IPR036271">
    <property type="entry name" value="Tet_transcr_reg_TetR-rel_C_sf"/>
</dbReference>
<protein>
    <submittedName>
        <fullName evidence="6">TetR/AcrR family transcriptional regulator</fullName>
    </submittedName>
</protein>
<keyword evidence="2 4" id="KW-0238">DNA-binding</keyword>
<dbReference type="SUPFAM" id="SSF46689">
    <property type="entry name" value="Homeodomain-like"/>
    <property type="match status" value="1"/>
</dbReference>
<dbReference type="Pfam" id="PF00440">
    <property type="entry name" value="TetR_N"/>
    <property type="match status" value="1"/>
</dbReference>
<feature type="domain" description="HTH tetR-type" evidence="5">
    <location>
        <begin position="11"/>
        <end position="71"/>
    </location>
</feature>
<dbReference type="PROSITE" id="PS50977">
    <property type="entry name" value="HTH_TETR_2"/>
    <property type="match status" value="1"/>
</dbReference>
<sequence>MAEDRRTRERRARRRLIIAAARRLAESEGWDAVTTRRLSVEVEYSQPVLYTHFAGMDEVVAAVAVDGFEELAAALRAARRGSGGGRAALRRAAGAYLDFAEQNAALYEAMFTRGTLLRFAAPETPEPVTVAYGELRRVVAAVAGGRDVDTYAEVVWAGLHGLVTLDRDGRLRPQYRAARLDMLIGVLAGDHPA</sequence>